<name>A0A251RDT9_PRUPE</name>
<organism evidence="1 2">
    <name type="scientific">Prunus persica</name>
    <name type="common">Peach</name>
    <name type="synonym">Amygdalus persica</name>
    <dbReference type="NCBI Taxonomy" id="3760"/>
    <lineage>
        <taxon>Eukaryota</taxon>
        <taxon>Viridiplantae</taxon>
        <taxon>Streptophyta</taxon>
        <taxon>Embryophyta</taxon>
        <taxon>Tracheophyta</taxon>
        <taxon>Spermatophyta</taxon>
        <taxon>Magnoliopsida</taxon>
        <taxon>eudicotyledons</taxon>
        <taxon>Gunneridae</taxon>
        <taxon>Pentapetalae</taxon>
        <taxon>rosids</taxon>
        <taxon>fabids</taxon>
        <taxon>Rosales</taxon>
        <taxon>Rosaceae</taxon>
        <taxon>Amygdaloideae</taxon>
        <taxon>Amygdaleae</taxon>
        <taxon>Prunus</taxon>
    </lineage>
</organism>
<dbReference type="AlphaFoldDB" id="A0A251RDT9"/>
<dbReference type="EMBL" id="CM007651">
    <property type="protein sequence ID" value="ONI34136.1"/>
    <property type="molecule type" value="Genomic_DNA"/>
</dbReference>
<dbReference type="Gramene" id="ONI34136">
    <property type="protein sequence ID" value="ONI34136"/>
    <property type="gene ID" value="PRUPE_1G464300"/>
</dbReference>
<sequence length="129" mass="15378">MHNFFSRYRFFVSICQLMNKLTVFTTIVCIALHLSRSAIELIVWSNFRFTLCNMIWGSSWTHCPSLADVHLQNTATINLYMFLQYQKLTNLIYGCSRIMIKKRRHQNRGRADKFLLCGKDTELIWWCFP</sequence>
<evidence type="ECO:0000313" key="1">
    <source>
        <dbReference type="EMBL" id="ONI34136.1"/>
    </source>
</evidence>
<reference evidence="1 2" key="1">
    <citation type="journal article" date="2013" name="Nat. Genet.">
        <title>The high-quality draft genome of peach (Prunus persica) identifies unique patterns of genetic diversity, domestication and genome evolution.</title>
        <authorList>
            <consortium name="International Peach Genome Initiative"/>
            <person name="Verde I."/>
            <person name="Abbott A.G."/>
            <person name="Scalabrin S."/>
            <person name="Jung S."/>
            <person name="Shu S."/>
            <person name="Marroni F."/>
            <person name="Zhebentyayeva T."/>
            <person name="Dettori M.T."/>
            <person name="Grimwood J."/>
            <person name="Cattonaro F."/>
            <person name="Zuccolo A."/>
            <person name="Rossini L."/>
            <person name="Jenkins J."/>
            <person name="Vendramin E."/>
            <person name="Meisel L.A."/>
            <person name="Decroocq V."/>
            <person name="Sosinski B."/>
            <person name="Prochnik S."/>
            <person name="Mitros T."/>
            <person name="Policriti A."/>
            <person name="Cipriani G."/>
            <person name="Dondini L."/>
            <person name="Ficklin S."/>
            <person name="Goodstein D.M."/>
            <person name="Xuan P."/>
            <person name="Del Fabbro C."/>
            <person name="Aramini V."/>
            <person name="Copetti D."/>
            <person name="Gonzalez S."/>
            <person name="Horner D.S."/>
            <person name="Falchi R."/>
            <person name="Lucas S."/>
            <person name="Mica E."/>
            <person name="Maldonado J."/>
            <person name="Lazzari B."/>
            <person name="Bielenberg D."/>
            <person name="Pirona R."/>
            <person name="Miculan M."/>
            <person name="Barakat A."/>
            <person name="Testolin R."/>
            <person name="Stella A."/>
            <person name="Tartarini S."/>
            <person name="Tonutti P."/>
            <person name="Arus P."/>
            <person name="Orellana A."/>
            <person name="Wells C."/>
            <person name="Main D."/>
            <person name="Vizzotto G."/>
            <person name="Silva H."/>
            <person name="Salamini F."/>
            <person name="Schmutz J."/>
            <person name="Morgante M."/>
            <person name="Rokhsar D.S."/>
        </authorList>
    </citation>
    <scope>NUCLEOTIDE SEQUENCE [LARGE SCALE GENOMIC DNA]</scope>
    <source>
        <strain evidence="2">cv. Nemared</strain>
    </source>
</reference>
<accession>A0A251RDT9</accession>
<gene>
    <name evidence="1" type="ORF">PRUPE_1G464300</name>
</gene>
<evidence type="ECO:0000313" key="2">
    <source>
        <dbReference type="Proteomes" id="UP000006882"/>
    </source>
</evidence>
<keyword evidence="2" id="KW-1185">Reference proteome</keyword>
<dbReference type="Proteomes" id="UP000006882">
    <property type="component" value="Chromosome G1"/>
</dbReference>
<protein>
    <submittedName>
        <fullName evidence="1">Uncharacterized protein</fullName>
    </submittedName>
</protein>
<proteinExistence type="predicted"/>